<proteinExistence type="predicted"/>
<evidence type="ECO:0000313" key="1">
    <source>
        <dbReference type="EMBL" id="KAH7955004.1"/>
    </source>
</evidence>
<keyword evidence="2" id="KW-1185">Reference proteome</keyword>
<gene>
    <name evidence="1" type="ORF">HPB49_023828</name>
</gene>
<dbReference type="EMBL" id="CM023473">
    <property type="protein sequence ID" value="KAH7955004.1"/>
    <property type="molecule type" value="Genomic_DNA"/>
</dbReference>
<sequence>MGDENAIGSTPLSDKLGIIGIEDLIHEIYTMWPNFKKANNLLRHFKLNTPSSKWCKKANNYSKGGDFGNWEDLVNWLLHQLIQDLPLLRVL</sequence>
<evidence type="ECO:0000313" key="2">
    <source>
        <dbReference type="Proteomes" id="UP000821865"/>
    </source>
</evidence>
<protein>
    <submittedName>
        <fullName evidence="1">Uncharacterized protein</fullName>
    </submittedName>
</protein>
<accession>A0ACB8D0W2</accession>
<name>A0ACB8D0W2_DERSI</name>
<reference evidence="1" key="1">
    <citation type="submission" date="2020-05" db="EMBL/GenBank/DDBJ databases">
        <title>Large-scale comparative analyses of tick genomes elucidate their genetic diversity and vector capacities.</title>
        <authorList>
            <person name="Jia N."/>
            <person name="Wang J."/>
            <person name="Shi W."/>
            <person name="Du L."/>
            <person name="Sun Y."/>
            <person name="Zhan W."/>
            <person name="Jiang J."/>
            <person name="Wang Q."/>
            <person name="Zhang B."/>
            <person name="Ji P."/>
            <person name="Sakyi L.B."/>
            <person name="Cui X."/>
            <person name="Yuan T."/>
            <person name="Jiang B."/>
            <person name="Yang W."/>
            <person name="Lam T.T.-Y."/>
            <person name="Chang Q."/>
            <person name="Ding S."/>
            <person name="Wang X."/>
            <person name="Zhu J."/>
            <person name="Ruan X."/>
            <person name="Zhao L."/>
            <person name="Wei J."/>
            <person name="Que T."/>
            <person name="Du C."/>
            <person name="Cheng J."/>
            <person name="Dai P."/>
            <person name="Han X."/>
            <person name="Huang E."/>
            <person name="Gao Y."/>
            <person name="Liu J."/>
            <person name="Shao H."/>
            <person name="Ye R."/>
            <person name="Li L."/>
            <person name="Wei W."/>
            <person name="Wang X."/>
            <person name="Wang C."/>
            <person name="Yang T."/>
            <person name="Huo Q."/>
            <person name="Li W."/>
            <person name="Guo W."/>
            <person name="Chen H."/>
            <person name="Zhou L."/>
            <person name="Ni X."/>
            <person name="Tian J."/>
            <person name="Zhou Y."/>
            <person name="Sheng Y."/>
            <person name="Liu T."/>
            <person name="Pan Y."/>
            <person name="Xia L."/>
            <person name="Li J."/>
            <person name="Zhao F."/>
            <person name="Cao W."/>
        </authorList>
    </citation>
    <scope>NUCLEOTIDE SEQUENCE</scope>
    <source>
        <strain evidence="1">Dsil-2018</strain>
    </source>
</reference>
<organism evidence="1 2">
    <name type="scientific">Dermacentor silvarum</name>
    <name type="common">Tick</name>
    <dbReference type="NCBI Taxonomy" id="543639"/>
    <lineage>
        <taxon>Eukaryota</taxon>
        <taxon>Metazoa</taxon>
        <taxon>Ecdysozoa</taxon>
        <taxon>Arthropoda</taxon>
        <taxon>Chelicerata</taxon>
        <taxon>Arachnida</taxon>
        <taxon>Acari</taxon>
        <taxon>Parasitiformes</taxon>
        <taxon>Ixodida</taxon>
        <taxon>Ixodoidea</taxon>
        <taxon>Ixodidae</taxon>
        <taxon>Rhipicephalinae</taxon>
        <taxon>Dermacentor</taxon>
    </lineage>
</organism>
<comment type="caution">
    <text evidence="1">The sequence shown here is derived from an EMBL/GenBank/DDBJ whole genome shotgun (WGS) entry which is preliminary data.</text>
</comment>
<dbReference type="Proteomes" id="UP000821865">
    <property type="component" value="Chromosome 4"/>
</dbReference>